<dbReference type="PROSITE" id="PS50949">
    <property type="entry name" value="HTH_GNTR"/>
    <property type="match status" value="1"/>
</dbReference>
<dbReference type="RefSeq" id="WP_344572762.1">
    <property type="nucleotide sequence ID" value="NZ_BAAARK010000001.1"/>
</dbReference>
<organism evidence="6 7">
    <name type="scientific">Streptomyces lunalinharesii</name>
    <dbReference type="NCBI Taxonomy" id="333384"/>
    <lineage>
        <taxon>Bacteria</taxon>
        <taxon>Bacillati</taxon>
        <taxon>Actinomycetota</taxon>
        <taxon>Actinomycetes</taxon>
        <taxon>Kitasatosporales</taxon>
        <taxon>Streptomycetaceae</taxon>
        <taxon>Streptomyces</taxon>
    </lineage>
</organism>
<dbReference type="SMART" id="SM00895">
    <property type="entry name" value="FCD"/>
    <property type="match status" value="1"/>
</dbReference>
<name>A0ABN3R3Z1_9ACTN</name>
<evidence type="ECO:0000256" key="2">
    <source>
        <dbReference type="ARBA" id="ARBA00023125"/>
    </source>
</evidence>
<keyword evidence="3" id="KW-0804">Transcription</keyword>
<feature type="region of interest" description="Disordered" evidence="4">
    <location>
        <begin position="215"/>
        <end position="240"/>
    </location>
</feature>
<accession>A0ABN3R3Z1</accession>
<protein>
    <submittedName>
        <fullName evidence="6">GntR family transcriptional regulator</fullName>
    </submittedName>
</protein>
<dbReference type="CDD" id="cd07377">
    <property type="entry name" value="WHTH_GntR"/>
    <property type="match status" value="1"/>
</dbReference>
<comment type="caution">
    <text evidence="6">The sequence shown here is derived from an EMBL/GenBank/DDBJ whole genome shotgun (WGS) entry which is preliminary data.</text>
</comment>
<evidence type="ECO:0000256" key="1">
    <source>
        <dbReference type="ARBA" id="ARBA00023015"/>
    </source>
</evidence>
<sequence length="240" mass="24910">MTALEPVPRRLLRDKAYDALLEAIVSGELPPGQKLHDGELAERLGLSRAPVRQALARLTAERLVVSKPQSYTRVAPVVAREIRDALAVVQAMHALAVRAAVPRLTGDDLARMRAANDAFVRALDAEDPAAAVAADDALHAVPIVAGGNEALAETVRRYTPLLRRLERRRFSSTAARASAARHDALIDACAAGDVETAVALSGAIWGGLEAEAAAEEEAAEEAAAGTGAAPGGAPARTAGS</sequence>
<evidence type="ECO:0000256" key="4">
    <source>
        <dbReference type="SAM" id="MobiDB-lite"/>
    </source>
</evidence>
<gene>
    <name evidence="6" type="ORF">GCM10009864_00590</name>
</gene>
<keyword evidence="1" id="KW-0805">Transcription regulation</keyword>
<dbReference type="SMART" id="SM00345">
    <property type="entry name" value="HTH_GNTR"/>
    <property type="match status" value="1"/>
</dbReference>
<dbReference type="PANTHER" id="PTHR43537">
    <property type="entry name" value="TRANSCRIPTIONAL REGULATOR, GNTR FAMILY"/>
    <property type="match status" value="1"/>
</dbReference>
<dbReference type="SUPFAM" id="SSF48008">
    <property type="entry name" value="GntR ligand-binding domain-like"/>
    <property type="match status" value="1"/>
</dbReference>
<proteinExistence type="predicted"/>
<evidence type="ECO:0000313" key="6">
    <source>
        <dbReference type="EMBL" id="GAA2643126.1"/>
    </source>
</evidence>
<keyword evidence="7" id="KW-1185">Reference proteome</keyword>
<dbReference type="SUPFAM" id="SSF46785">
    <property type="entry name" value="Winged helix' DNA-binding domain"/>
    <property type="match status" value="1"/>
</dbReference>
<keyword evidence="2" id="KW-0238">DNA-binding</keyword>
<dbReference type="InterPro" id="IPR008920">
    <property type="entry name" value="TF_FadR/GntR_C"/>
</dbReference>
<dbReference type="InterPro" id="IPR036388">
    <property type="entry name" value="WH-like_DNA-bd_sf"/>
</dbReference>
<dbReference type="Proteomes" id="UP001500994">
    <property type="component" value="Unassembled WGS sequence"/>
</dbReference>
<evidence type="ECO:0000259" key="5">
    <source>
        <dbReference type="PROSITE" id="PS50949"/>
    </source>
</evidence>
<dbReference type="EMBL" id="BAAARK010000001">
    <property type="protein sequence ID" value="GAA2643126.1"/>
    <property type="molecule type" value="Genomic_DNA"/>
</dbReference>
<feature type="compositionally biased region" description="Low complexity" evidence="4">
    <location>
        <begin position="221"/>
        <end position="240"/>
    </location>
</feature>
<dbReference type="InterPro" id="IPR036390">
    <property type="entry name" value="WH_DNA-bd_sf"/>
</dbReference>
<dbReference type="InterPro" id="IPR011711">
    <property type="entry name" value="GntR_C"/>
</dbReference>
<dbReference type="Gene3D" id="1.20.120.530">
    <property type="entry name" value="GntR ligand-binding domain-like"/>
    <property type="match status" value="1"/>
</dbReference>
<evidence type="ECO:0000256" key="3">
    <source>
        <dbReference type="ARBA" id="ARBA00023163"/>
    </source>
</evidence>
<dbReference type="Pfam" id="PF00392">
    <property type="entry name" value="GntR"/>
    <property type="match status" value="1"/>
</dbReference>
<reference evidence="6 7" key="1">
    <citation type="journal article" date="2019" name="Int. J. Syst. Evol. Microbiol.">
        <title>The Global Catalogue of Microorganisms (GCM) 10K type strain sequencing project: providing services to taxonomists for standard genome sequencing and annotation.</title>
        <authorList>
            <consortium name="The Broad Institute Genomics Platform"/>
            <consortium name="The Broad Institute Genome Sequencing Center for Infectious Disease"/>
            <person name="Wu L."/>
            <person name="Ma J."/>
        </authorList>
    </citation>
    <scope>NUCLEOTIDE SEQUENCE [LARGE SCALE GENOMIC DNA]</scope>
    <source>
        <strain evidence="6 7">JCM 16374</strain>
    </source>
</reference>
<dbReference type="PANTHER" id="PTHR43537:SF45">
    <property type="entry name" value="GNTR FAMILY REGULATORY PROTEIN"/>
    <property type="match status" value="1"/>
</dbReference>
<feature type="domain" description="HTH gntR-type" evidence="5">
    <location>
        <begin position="10"/>
        <end position="77"/>
    </location>
</feature>
<dbReference type="Gene3D" id="1.10.10.10">
    <property type="entry name" value="Winged helix-like DNA-binding domain superfamily/Winged helix DNA-binding domain"/>
    <property type="match status" value="1"/>
</dbReference>
<dbReference type="Pfam" id="PF07729">
    <property type="entry name" value="FCD"/>
    <property type="match status" value="1"/>
</dbReference>
<dbReference type="InterPro" id="IPR000524">
    <property type="entry name" value="Tscrpt_reg_HTH_GntR"/>
</dbReference>
<evidence type="ECO:0000313" key="7">
    <source>
        <dbReference type="Proteomes" id="UP001500994"/>
    </source>
</evidence>